<accession>A0A7W2LBN0</accession>
<dbReference type="EMBL" id="WEIK01000004">
    <property type="protein sequence ID" value="MVF48931.1"/>
    <property type="molecule type" value="Genomic_DNA"/>
</dbReference>
<proteinExistence type="predicted"/>
<reference evidence="2 3" key="1">
    <citation type="submission" date="2019-10" db="EMBL/GenBank/DDBJ databases">
        <title>XDR Pseudomonas monteilii producing IMP-16 from LCR.</title>
        <authorList>
            <person name="Ballaben A."/>
            <person name="Doi Y."/>
        </authorList>
    </citation>
    <scope>NUCLEOTIDE SEQUENCE [LARGE SCALE GENOMIC DNA]</scope>
    <source>
        <strain evidence="2 3">597/14</strain>
    </source>
</reference>
<comment type="caution">
    <text evidence="2">The sequence shown here is derived from an EMBL/GenBank/DDBJ whole genome shotgun (WGS) entry which is preliminary data.</text>
</comment>
<sequence>MSTNTKQALLDELKKGDSTRGSGAVLALGRDVLNEGLQRTFVEQFDQRGGLLAIDGEYFIEPAVRTEKVAFTQLTLGPPQLSFKGALGVSGQVRVSMELLTGECVSSTVLPGNTEQFRRSHVLEMGMGYRFEVYGRLKVQPHAYLDKYQVLLDLTEASEPRCTLGGNSTAAVRMGEFLLEQLKPEWVMSNPLAVLEFDISGHNALATRRIQVVAQQAPEGAGGGSSPEDDGALLVLMQLVGGREVGQPGSPLPYLLPRKNGNDNYASALLISRERAPIAKGRTNVALEQLVLPDAYRVVLEQEEHNPHDMIVFGDVAASAASRQPQPPLGKVAADKSAAFTVVTPSVKAWTALDVNTPLDSGSIEAGQYHAPAAKTFRRRQRLVNVKAHFANAQEGASKSSLVVASSEDLMISPRVIIWGKGDGPVRLTASQGGPLEWALDGGEFGSVVGDPEGDSETPHAIFTPTEPTNNPPIRLQRIKVTNWEGNSGYATVVILSLPAPLQLAPFHVPNMAASDGQQFTLTESLAGQAPDVSWGDRPAVQSTVWELYGEGELVDGHYTAPEASTGQVSVVVGVFSGRAGLAVVEHNAVAYPSNFVGLQRWLALSQFKLFLNDTTRKKAWANGRQQVAIDIHIETKPFNGEDGDTYEPVSDAELATLQLTHRDGTLIEWLPADTEAIVPGGKKWAASKFRNRFDYLPAGEARVPAQEAQDVQARKEQSKGAGVKGKEEALRIVTVYLQTTEAEVRWIRAKFQSHRNAWHDSFVENPNADGEVELGGLPPKQLDIADLEPFTGVRVAQKNGFDVLDSGGRVIDGHNYWHFTTHYWTLRARGQRRFVDVRFDHVSVLEYESELLDETFTSYVGVAYVPRELPGRTAERRIEYQAEMELLASQHAGTPLKRDLVQGHFSAGTLLVALERVPDMKFWYDQQGIKWREQLSQPLKFTLIDNYGTQAALSIHWGRRLDDNSISPVDARNFLHWKFQ</sequence>
<protein>
    <submittedName>
        <fullName evidence="2">Uncharacterized protein</fullName>
    </submittedName>
</protein>
<name>A0A7W2LBN0_9PSED</name>
<feature type="region of interest" description="Disordered" evidence="1">
    <location>
        <begin position="705"/>
        <end position="724"/>
    </location>
</feature>
<dbReference type="AlphaFoldDB" id="A0A7W2LBN0"/>
<organism evidence="2 3">
    <name type="scientific">Pseudomonas monteilii</name>
    <dbReference type="NCBI Taxonomy" id="76759"/>
    <lineage>
        <taxon>Bacteria</taxon>
        <taxon>Pseudomonadati</taxon>
        <taxon>Pseudomonadota</taxon>
        <taxon>Gammaproteobacteria</taxon>
        <taxon>Pseudomonadales</taxon>
        <taxon>Pseudomonadaceae</taxon>
        <taxon>Pseudomonas</taxon>
    </lineage>
</organism>
<gene>
    <name evidence="2" type="ORF">F9Z43_06170</name>
</gene>
<evidence type="ECO:0000313" key="2">
    <source>
        <dbReference type="EMBL" id="MVF48931.1"/>
    </source>
</evidence>
<feature type="compositionally biased region" description="Basic and acidic residues" evidence="1">
    <location>
        <begin position="713"/>
        <end position="724"/>
    </location>
</feature>
<evidence type="ECO:0000313" key="3">
    <source>
        <dbReference type="Proteomes" id="UP000440965"/>
    </source>
</evidence>
<dbReference type="Proteomes" id="UP000440965">
    <property type="component" value="Unassembled WGS sequence"/>
</dbReference>
<dbReference type="RefSeq" id="WP_156867004.1">
    <property type="nucleotide sequence ID" value="NZ_JACGDB010000005.1"/>
</dbReference>
<evidence type="ECO:0000256" key="1">
    <source>
        <dbReference type="SAM" id="MobiDB-lite"/>
    </source>
</evidence>